<keyword evidence="3" id="KW-1185">Reference proteome</keyword>
<feature type="transmembrane region" description="Helical" evidence="1">
    <location>
        <begin position="12"/>
        <end position="34"/>
    </location>
</feature>
<keyword evidence="1" id="KW-1133">Transmembrane helix</keyword>
<name>A0A9P5WYX7_9AGAR</name>
<dbReference type="EMBL" id="MU151816">
    <property type="protein sequence ID" value="KAF9441693.1"/>
    <property type="molecule type" value="Genomic_DNA"/>
</dbReference>
<feature type="transmembrane region" description="Helical" evidence="1">
    <location>
        <begin position="89"/>
        <end position="107"/>
    </location>
</feature>
<evidence type="ECO:0000313" key="3">
    <source>
        <dbReference type="Proteomes" id="UP000807342"/>
    </source>
</evidence>
<reference evidence="2" key="1">
    <citation type="submission" date="2020-11" db="EMBL/GenBank/DDBJ databases">
        <authorList>
            <consortium name="DOE Joint Genome Institute"/>
            <person name="Ahrendt S."/>
            <person name="Riley R."/>
            <person name="Andreopoulos W."/>
            <person name="Labutti K."/>
            <person name="Pangilinan J."/>
            <person name="Ruiz-Duenas F.J."/>
            <person name="Barrasa J.M."/>
            <person name="Sanchez-Garcia M."/>
            <person name="Camarero S."/>
            <person name="Miyauchi S."/>
            <person name="Serrano A."/>
            <person name="Linde D."/>
            <person name="Babiker R."/>
            <person name="Drula E."/>
            <person name="Ayuso-Fernandez I."/>
            <person name="Pacheco R."/>
            <person name="Padilla G."/>
            <person name="Ferreira P."/>
            <person name="Barriuso J."/>
            <person name="Kellner H."/>
            <person name="Castanera R."/>
            <person name="Alfaro M."/>
            <person name="Ramirez L."/>
            <person name="Pisabarro A.G."/>
            <person name="Kuo A."/>
            <person name="Tritt A."/>
            <person name="Lipzen A."/>
            <person name="He G."/>
            <person name="Yan M."/>
            <person name="Ng V."/>
            <person name="Cullen D."/>
            <person name="Martin F."/>
            <person name="Rosso M.-N."/>
            <person name="Henrissat B."/>
            <person name="Hibbett D."/>
            <person name="Martinez A.T."/>
            <person name="Grigoriev I.V."/>
        </authorList>
    </citation>
    <scope>NUCLEOTIDE SEQUENCE</scope>
    <source>
        <strain evidence="2">MF-IS2</strain>
    </source>
</reference>
<dbReference type="Proteomes" id="UP000807342">
    <property type="component" value="Unassembled WGS sequence"/>
</dbReference>
<evidence type="ECO:0000256" key="1">
    <source>
        <dbReference type="SAM" id="Phobius"/>
    </source>
</evidence>
<evidence type="ECO:0000313" key="2">
    <source>
        <dbReference type="EMBL" id="KAF9441693.1"/>
    </source>
</evidence>
<protein>
    <submittedName>
        <fullName evidence="2">Uncharacterized protein</fullName>
    </submittedName>
</protein>
<sequence length="229" mass="23522">MRGEGQAKSLPEVILIQLMAKLHLIIITLIIFFIDGREGGGSGVSSYRMCSMVAGCGLGAAWSGGGRGNALVGQGILDGPVLDPGPVELVAPIWIVLVVCSMGIATVDAGANMGGRDGGCGLGVTAAASGNQVMVGLCMGARADRAMYHWVAACACRMSPLPAPLALRGSGVHLGTLDGDLSSIEKEGPADEGQGACALFLWRILNIVPVDYKVKWDDGTLKLGINFSI</sequence>
<keyword evidence="1" id="KW-0472">Membrane</keyword>
<comment type="caution">
    <text evidence="2">The sequence shown here is derived from an EMBL/GenBank/DDBJ whole genome shotgun (WGS) entry which is preliminary data.</text>
</comment>
<keyword evidence="1" id="KW-0812">Transmembrane</keyword>
<proteinExistence type="predicted"/>
<accession>A0A9P5WYX7</accession>
<gene>
    <name evidence="2" type="ORF">P691DRAFT_790800</name>
</gene>
<organism evidence="2 3">
    <name type="scientific">Macrolepiota fuliginosa MF-IS2</name>
    <dbReference type="NCBI Taxonomy" id="1400762"/>
    <lineage>
        <taxon>Eukaryota</taxon>
        <taxon>Fungi</taxon>
        <taxon>Dikarya</taxon>
        <taxon>Basidiomycota</taxon>
        <taxon>Agaricomycotina</taxon>
        <taxon>Agaricomycetes</taxon>
        <taxon>Agaricomycetidae</taxon>
        <taxon>Agaricales</taxon>
        <taxon>Agaricineae</taxon>
        <taxon>Agaricaceae</taxon>
        <taxon>Macrolepiota</taxon>
    </lineage>
</organism>
<dbReference type="AlphaFoldDB" id="A0A9P5WYX7"/>